<evidence type="ECO:0000313" key="7">
    <source>
        <dbReference type="EMBL" id="KXH63880.1"/>
    </source>
</evidence>
<keyword evidence="3 5" id="KW-1133">Transmembrane helix</keyword>
<dbReference type="EMBL" id="KY745754">
    <property type="protein sequence ID" value="AVF19996.1"/>
    <property type="molecule type" value="Genomic_DNA"/>
</dbReference>
<evidence type="ECO:0000256" key="1">
    <source>
        <dbReference type="ARBA" id="ARBA00004141"/>
    </source>
</evidence>
<reference evidence="6" key="2">
    <citation type="submission" date="2017-03" db="EMBL/GenBank/DDBJ databases">
        <authorList>
            <person name="Afonso C.L."/>
            <person name="Miller P.J."/>
            <person name="Scott M.A."/>
            <person name="Spackman E."/>
            <person name="Goraichik I."/>
            <person name="Dimitrov K.M."/>
            <person name="Suarez D.L."/>
            <person name="Swayne D.E."/>
        </authorList>
    </citation>
    <scope>NUCLEOTIDE SEQUENCE</scope>
</reference>
<dbReference type="InterPro" id="IPR005828">
    <property type="entry name" value="MFS_sugar_transport-like"/>
</dbReference>
<dbReference type="InterPro" id="IPR005829">
    <property type="entry name" value="Sugar_transporter_CS"/>
</dbReference>
<evidence type="ECO:0000256" key="4">
    <source>
        <dbReference type="ARBA" id="ARBA00023136"/>
    </source>
</evidence>
<dbReference type="AlphaFoldDB" id="A0A135UTY5"/>
<keyword evidence="2 5" id="KW-0812">Transmembrane</keyword>
<dbReference type="Proteomes" id="UP000070121">
    <property type="component" value="Unassembled WGS sequence"/>
</dbReference>
<dbReference type="InterPro" id="IPR036259">
    <property type="entry name" value="MFS_trans_sf"/>
</dbReference>
<name>A0A135UTY5_9PEZI</name>
<evidence type="ECO:0000313" key="6">
    <source>
        <dbReference type="EMBL" id="AVF19996.1"/>
    </source>
</evidence>
<dbReference type="OrthoDB" id="5427210at2759"/>
<organism evidence="7 8">
    <name type="scientific">Colletotrichum salicis</name>
    <dbReference type="NCBI Taxonomy" id="1209931"/>
    <lineage>
        <taxon>Eukaryota</taxon>
        <taxon>Fungi</taxon>
        <taxon>Dikarya</taxon>
        <taxon>Ascomycota</taxon>
        <taxon>Pezizomycotina</taxon>
        <taxon>Sordariomycetes</taxon>
        <taxon>Hypocreomycetidae</taxon>
        <taxon>Glomerellales</taxon>
        <taxon>Glomerellaceae</taxon>
        <taxon>Colletotrichum</taxon>
        <taxon>Colletotrichum acutatum species complex</taxon>
    </lineage>
</organism>
<evidence type="ECO:0000313" key="8">
    <source>
        <dbReference type="Proteomes" id="UP000070121"/>
    </source>
</evidence>
<keyword evidence="8" id="KW-1185">Reference proteome</keyword>
<reference evidence="7 8" key="1">
    <citation type="submission" date="2014-02" db="EMBL/GenBank/DDBJ databases">
        <title>The genome sequence of Colletotrichum salicis CBS 607.94.</title>
        <authorList>
            <person name="Baroncelli R."/>
            <person name="Thon M.R."/>
        </authorList>
    </citation>
    <scope>NUCLEOTIDE SEQUENCE [LARGE SCALE GENOMIC DNA]</scope>
    <source>
        <strain evidence="7 8">CBS 607.94</strain>
    </source>
</reference>
<evidence type="ECO:0000256" key="2">
    <source>
        <dbReference type="ARBA" id="ARBA00022692"/>
    </source>
</evidence>
<accession>A0A135UTY5</accession>
<gene>
    <name evidence="7" type="ORF">CSAL01_03114</name>
</gene>
<dbReference type="EMBL" id="JFFI01001036">
    <property type="protein sequence ID" value="KXH63880.1"/>
    <property type="molecule type" value="Genomic_DNA"/>
</dbReference>
<keyword evidence="4 5" id="KW-0472">Membrane</keyword>
<evidence type="ECO:0000256" key="3">
    <source>
        <dbReference type="ARBA" id="ARBA00022989"/>
    </source>
</evidence>
<sequence length="120" mass="12759">MDSVSLPPRAQTVEEILASDIRSALSSLTPSLVRLYSILAPAYLVVYATNGYDGSVLTGLQGVAAWNREFGSPKGALGTIISTPFSAFVSDRFGRKWSILIGGSIMIIGVLIQCLSHSIK</sequence>
<dbReference type="Pfam" id="PF00083">
    <property type="entry name" value="Sugar_tr"/>
    <property type="match status" value="1"/>
</dbReference>
<dbReference type="Gene3D" id="1.20.1250.20">
    <property type="entry name" value="MFS general substrate transporter like domains"/>
    <property type="match status" value="1"/>
</dbReference>
<protein>
    <submittedName>
        <fullName evidence="7">MFS hexose transporter</fullName>
    </submittedName>
</protein>
<proteinExistence type="predicted"/>
<dbReference type="SUPFAM" id="SSF103473">
    <property type="entry name" value="MFS general substrate transporter"/>
    <property type="match status" value="1"/>
</dbReference>
<evidence type="ECO:0000256" key="5">
    <source>
        <dbReference type="SAM" id="Phobius"/>
    </source>
</evidence>
<dbReference type="PROSITE" id="PS00216">
    <property type="entry name" value="SUGAR_TRANSPORT_1"/>
    <property type="match status" value="1"/>
</dbReference>
<dbReference type="GO" id="GO:0022857">
    <property type="term" value="F:transmembrane transporter activity"/>
    <property type="evidence" value="ECO:0007669"/>
    <property type="project" value="InterPro"/>
</dbReference>
<feature type="transmembrane region" description="Helical" evidence="5">
    <location>
        <begin position="97"/>
        <end position="119"/>
    </location>
</feature>
<dbReference type="GO" id="GO:0016020">
    <property type="term" value="C:membrane"/>
    <property type="evidence" value="ECO:0007669"/>
    <property type="project" value="UniProtKB-SubCell"/>
</dbReference>
<comment type="subcellular location">
    <subcellularLocation>
        <location evidence="1">Membrane</location>
        <topology evidence="1">Multi-pass membrane protein</topology>
    </subcellularLocation>
</comment>